<dbReference type="GO" id="GO:0010181">
    <property type="term" value="F:FMN binding"/>
    <property type="evidence" value="ECO:0007669"/>
    <property type="project" value="InterPro"/>
</dbReference>
<organism evidence="2 3">
    <name type="scientific">Lasiosphaeria ovina</name>
    <dbReference type="NCBI Taxonomy" id="92902"/>
    <lineage>
        <taxon>Eukaryota</taxon>
        <taxon>Fungi</taxon>
        <taxon>Dikarya</taxon>
        <taxon>Ascomycota</taxon>
        <taxon>Pezizomycotina</taxon>
        <taxon>Sordariomycetes</taxon>
        <taxon>Sordariomycetidae</taxon>
        <taxon>Sordariales</taxon>
        <taxon>Lasiosphaeriaceae</taxon>
        <taxon>Lasiosphaeria</taxon>
    </lineage>
</organism>
<evidence type="ECO:0000313" key="2">
    <source>
        <dbReference type="EMBL" id="KAK3378783.1"/>
    </source>
</evidence>
<evidence type="ECO:0000313" key="3">
    <source>
        <dbReference type="Proteomes" id="UP001287356"/>
    </source>
</evidence>
<dbReference type="PANTHER" id="PTHR22893">
    <property type="entry name" value="NADH OXIDOREDUCTASE-RELATED"/>
    <property type="match status" value="1"/>
</dbReference>
<accession>A0AAE0KLQ2</accession>
<proteinExistence type="predicted"/>
<feature type="non-terminal residue" evidence="2">
    <location>
        <position position="52"/>
    </location>
</feature>
<dbReference type="SUPFAM" id="SSF51395">
    <property type="entry name" value="FMN-linked oxidoreductases"/>
    <property type="match status" value="1"/>
</dbReference>
<dbReference type="PANTHER" id="PTHR22893:SF91">
    <property type="entry name" value="NADPH DEHYDROGENASE 2-RELATED"/>
    <property type="match status" value="1"/>
</dbReference>
<name>A0AAE0KLQ2_9PEZI</name>
<dbReference type="InterPro" id="IPR013785">
    <property type="entry name" value="Aldolase_TIM"/>
</dbReference>
<dbReference type="Gene3D" id="3.20.20.70">
    <property type="entry name" value="Aldolase class I"/>
    <property type="match status" value="1"/>
</dbReference>
<reference evidence="2" key="2">
    <citation type="submission" date="2023-06" db="EMBL/GenBank/DDBJ databases">
        <authorList>
            <consortium name="Lawrence Berkeley National Laboratory"/>
            <person name="Haridas S."/>
            <person name="Hensen N."/>
            <person name="Bonometti L."/>
            <person name="Westerberg I."/>
            <person name="Brannstrom I.O."/>
            <person name="Guillou S."/>
            <person name="Cros-Aarteil S."/>
            <person name="Calhoun S."/>
            <person name="Kuo A."/>
            <person name="Mondo S."/>
            <person name="Pangilinan J."/>
            <person name="Riley R."/>
            <person name="Labutti K."/>
            <person name="Andreopoulos B."/>
            <person name="Lipzen A."/>
            <person name="Chen C."/>
            <person name="Yanf M."/>
            <person name="Daum C."/>
            <person name="Ng V."/>
            <person name="Clum A."/>
            <person name="Steindorff A."/>
            <person name="Ohm R."/>
            <person name="Martin F."/>
            <person name="Silar P."/>
            <person name="Natvig D."/>
            <person name="Lalanne C."/>
            <person name="Gautier V."/>
            <person name="Ament-Velasquez S.L."/>
            <person name="Kruys A."/>
            <person name="Hutchinson M.I."/>
            <person name="Powell A.J."/>
            <person name="Barry K."/>
            <person name="Miller A.N."/>
            <person name="Grigoriev I.V."/>
            <person name="Debuchy R."/>
            <person name="Gladieux P."/>
            <person name="Thoren M.H."/>
            <person name="Johannesson H."/>
        </authorList>
    </citation>
    <scope>NUCLEOTIDE SEQUENCE</scope>
    <source>
        <strain evidence="2">CBS 958.72</strain>
    </source>
</reference>
<feature type="non-terminal residue" evidence="2">
    <location>
        <position position="1"/>
    </location>
</feature>
<sequence length="52" mass="6031">NVVAVFGRYFLANPDLVFRVREGVELAGYDKTTFYKRQSPDGYVDYPFSAQY</sequence>
<evidence type="ECO:0008006" key="4">
    <source>
        <dbReference type="Google" id="ProtNLM"/>
    </source>
</evidence>
<dbReference type="AlphaFoldDB" id="A0AAE0KLQ2"/>
<dbReference type="GO" id="GO:0003959">
    <property type="term" value="F:NADPH dehydrogenase activity"/>
    <property type="evidence" value="ECO:0007669"/>
    <property type="project" value="TreeGrafter"/>
</dbReference>
<reference evidence="2" key="1">
    <citation type="journal article" date="2023" name="Mol. Phylogenet. Evol.">
        <title>Genome-scale phylogeny and comparative genomics of the fungal order Sordariales.</title>
        <authorList>
            <person name="Hensen N."/>
            <person name="Bonometti L."/>
            <person name="Westerberg I."/>
            <person name="Brannstrom I.O."/>
            <person name="Guillou S."/>
            <person name="Cros-Aarteil S."/>
            <person name="Calhoun S."/>
            <person name="Haridas S."/>
            <person name="Kuo A."/>
            <person name="Mondo S."/>
            <person name="Pangilinan J."/>
            <person name="Riley R."/>
            <person name="LaButti K."/>
            <person name="Andreopoulos B."/>
            <person name="Lipzen A."/>
            <person name="Chen C."/>
            <person name="Yan M."/>
            <person name="Daum C."/>
            <person name="Ng V."/>
            <person name="Clum A."/>
            <person name="Steindorff A."/>
            <person name="Ohm R.A."/>
            <person name="Martin F."/>
            <person name="Silar P."/>
            <person name="Natvig D.O."/>
            <person name="Lalanne C."/>
            <person name="Gautier V."/>
            <person name="Ament-Velasquez S.L."/>
            <person name="Kruys A."/>
            <person name="Hutchinson M.I."/>
            <person name="Powell A.J."/>
            <person name="Barry K."/>
            <person name="Miller A.N."/>
            <person name="Grigoriev I.V."/>
            <person name="Debuchy R."/>
            <person name="Gladieux P."/>
            <person name="Hiltunen Thoren M."/>
            <person name="Johannesson H."/>
        </authorList>
    </citation>
    <scope>NUCLEOTIDE SEQUENCE</scope>
    <source>
        <strain evidence="2">CBS 958.72</strain>
    </source>
</reference>
<comment type="caution">
    <text evidence="2">The sequence shown here is derived from an EMBL/GenBank/DDBJ whole genome shotgun (WGS) entry which is preliminary data.</text>
</comment>
<gene>
    <name evidence="2" type="ORF">B0T24DRAFT_513679</name>
</gene>
<protein>
    <recommendedName>
        <fullName evidence="4">Alkene reductase</fullName>
    </recommendedName>
</protein>
<keyword evidence="3" id="KW-1185">Reference proteome</keyword>
<keyword evidence="1" id="KW-0285">Flavoprotein</keyword>
<dbReference type="InterPro" id="IPR045247">
    <property type="entry name" value="Oye-like"/>
</dbReference>
<evidence type="ECO:0000256" key="1">
    <source>
        <dbReference type="ARBA" id="ARBA00022630"/>
    </source>
</evidence>
<dbReference type="Proteomes" id="UP001287356">
    <property type="component" value="Unassembled WGS sequence"/>
</dbReference>
<dbReference type="EMBL" id="JAULSN010000002">
    <property type="protein sequence ID" value="KAK3378783.1"/>
    <property type="molecule type" value="Genomic_DNA"/>
</dbReference>